<dbReference type="PRINTS" id="PR00385">
    <property type="entry name" value="P450"/>
</dbReference>
<dbReference type="PROSITE" id="PS00086">
    <property type="entry name" value="CYTOCHROME_P450"/>
    <property type="match status" value="1"/>
</dbReference>
<dbReference type="PRINTS" id="PR00464">
    <property type="entry name" value="EP450II"/>
</dbReference>
<dbReference type="PRINTS" id="PR01239">
    <property type="entry name" value="EP450IICYP52"/>
</dbReference>
<dbReference type="InterPro" id="IPR001128">
    <property type="entry name" value="Cyt_P450"/>
</dbReference>
<evidence type="ECO:0000313" key="11">
    <source>
        <dbReference type="Proteomes" id="UP000799772"/>
    </source>
</evidence>
<evidence type="ECO:0000256" key="8">
    <source>
        <dbReference type="PIRSR" id="PIRSR602402-1"/>
    </source>
</evidence>
<evidence type="ECO:0000256" key="7">
    <source>
        <dbReference type="ARBA" id="ARBA00023033"/>
    </source>
</evidence>
<dbReference type="InterPro" id="IPR017972">
    <property type="entry name" value="Cyt_P450_CS"/>
</dbReference>
<sequence>MIHGYPPHHSLKRDLSAAAIRRPTKLPWGIDIVFDIYKNVRRHTVLDAAAFAYQRYGNTFYQRFMGGDFINTIEPANIKVILSTNFSDYDMGTRRRRASLPLLGLGIFNNDGEAWRRSRRLFRPAFKNNELRSVEGLFELHCKNLLSAIPRDGSSVDLSELFFSYTMDVSTQYFFGNSALSLLELGGSERAGRSAKVFSCAFATAQDRIRENYVLGIIASFRPRHKFKSDRRVVWDFVDHYVDGALKGRRPQKTSQYSVLDHMAETSQDALELRSELLHLLLAARDTTASLLGNLWLMISQRQDVREAILQEIKCLEGKPPTYDELKAFTYLLNCISEALRLWPPVPLNSRTCVRATTLPMGGGLDGTTPLHIPVGTIVGWNTYALHRRADIWGDDAHEFHPERWKAPFLPYYEYLPFSGGPRRCLGQEFAILETSYVTVRLLQEFGSGTIGSVDARPWTEKLTLTCSNLHGTKVRILP</sequence>
<dbReference type="PANTHER" id="PTHR24287:SF17">
    <property type="entry name" value="P450, PUTATIVE (EUROFUNG)-RELATED"/>
    <property type="match status" value="1"/>
</dbReference>
<accession>A0A9P4IBP8</accession>
<organism evidence="10 11">
    <name type="scientific">Rhizodiscina lignyota</name>
    <dbReference type="NCBI Taxonomy" id="1504668"/>
    <lineage>
        <taxon>Eukaryota</taxon>
        <taxon>Fungi</taxon>
        <taxon>Dikarya</taxon>
        <taxon>Ascomycota</taxon>
        <taxon>Pezizomycotina</taxon>
        <taxon>Dothideomycetes</taxon>
        <taxon>Pleosporomycetidae</taxon>
        <taxon>Aulographales</taxon>
        <taxon>Rhizodiscinaceae</taxon>
        <taxon>Rhizodiscina</taxon>
    </lineage>
</organism>
<keyword evidence="3 8" id="KW-0349">Heme</keyword>
<comment type="cofactor">
    <cofactor evidence="1 8">
        <name>heme</name>
        <dbReference type="ChEBI" id="CHEBI:30413"/>
    </cofactor>
</comment>
<dbReference type="PANTHER" id="PTHR24287">
    <property type="entry name" value="P450, PUTATIVE (EUROFUNG)-RELATED"/>
    <property type="match status" value="1"/>
</dbReference>
<evidence type="ECO:0000313" key="10">
    <source>
        <dbReference type="EMBL" id="KAF2097814.1"/>
    </source>
</evidence>
<evidence type="ECO:0000256" key="3">
    <source>
        <dbReference type="ARBA" id="ARBA00022617"/>
    </source>
</evidence>
<comment type="caution">
    <text evidence="10">The sequence shown here is derived from an EMBL/GenBank/DDBJ whole genome shotgun (WGS) entry which is preliminary data.</text>
</comment>
<evidence type="ECO:0000256" key="1">
    <source>
        <dbReference type="ARBA" id="ARBA00001971"/>
    </source>
</evidence>
<dbReference type="Pfam" id="PF00067">
    <property type="entry name" value="p450"/>
    <property type="match status" value="1"/>
</dbReference>
<keyword evidence="6 8" id="KW-0408">Iron</keyword>
<evidence type="ECO:0000256" key="4">
    <source>
        <dbReference type="ARBA" id="ARBA00022723"/>
    </source>
</evidence>
<keyword evidence="4 8" id="KW-0479">Metal-binding</keyword>
<evidence type="ECO:0000256" key="2">
    <source>
        <dbReference type="ARBA" id="ARBA00010617"/>
    </source>
</evidence>
<keyword evidence="5 9" id="KW-0560">Oxidoreductase</keyword>
<dbReference type="InterPro" id="IPR047146">
    <property type="entry name" value="Cyt_P450_E_CYP52_fungi"/>
</dbReference>
<keyword evidence="11" id="KW-1185">Reference proteome</keyword>
<name>A0A9P4IBP8_9PEZI</name>
<dbReference type="InterPro" id="IPR002974">
    <property type="entry name" value="Cyt_P450_E_CYP52_ascomycetes"/>
</dbReference>
<dbReference type="GO" id="GO:0016712">
    <property type="term" value="F:oxidoreductase activity, acting on paired donors, with incorporation or reduction of molecular oxygen, reduced flavin or flavoprotein as one donor, and incorporation of one atom of oxygen"/>
    <property type="evidence" value="ECO:0007669"/>
    <property type="project" value="InterPro"/>
</dbReference>
<dbReference type="OrthoDB" id="1470350at2759"/>
<dbReference type="Gene3D" id="1.10.630.10">
    <property type="entry name" value="Cytochrome P450"/>
    <property type="match status" value="1"/>
</dbReference>
<reference evidence="10" key="1">
    <citation type="journal article" date="2020" name="Stud. Mycol.">
        <title>101 Dothideomycetes genomes: a test case for predicting lifestyles and emergence of pathogens.</title>
        <authorList>
            <person name="Haridas S."/>
            <person name="Albert R."/>
            <person name="Binder M."/>
            <person name="Bloem J."/>
            <person name="Labutti K."/>
            <person name="Salamov A."/>
            <person name="Andreopoulos B."/>
            <person name="Baker S."/>
            <person name="Barry K."/>
            <person name="Bills G."/>
            <person name="Bluhm B."/>
            <person name="Cannon C."/>
            <person name="Castanera R."/>
            <person name="Culley D."/>
            <person name="Daum C."/>
            <person name="Ezra D."/>
            <person name="Gonzalez J."/>
            <person name="Henrissat B."/>
            <person name="Kuo A."/>
            <person name="Liang C."/>
            <person name="Lipzen A."/>
            <person name="Lutzoni F."/>
            <person name="Magnuson J."/>
            <person name="Mondo S."/>
            <person name="Nolan M."/>
            <person name="Ohm R."/>
            <person name="Pangilinan J."/>
            <person name="Park H.-J."/>
            <person name="Ramirez L."/>
            <person name="Alfaro M."/>
            <person name="Sun H."/>
            <person name="Tritt A."/>
            <person name="Yoshinaga Y."/>
            <person name="Zwiers L.-H."/>
            <person name="Turgeon B."/>
            <person name="Goodwin S."/>
            <person name="Spatafora J."/>
            <person name="Crous P."/>
            <person name="Grigoriev I."/>
        </authorList>
    </citation>
    <scope>NUCLEOTIDE SEQUENCE</scope>
    <source>
        <strain evidence="10">CBS 133067</strain>
    </source>
</reference>
<dbReference type="GO" id="GO:0005506">
    <property type="term" value="F:iron ion binding"/>
    <property type="evidence" value="ECO:0007669"/>
    <property type="project" value="InterPro"/>
</dbReference>
<evidence type="ECO:0000256" key="6">
    <source>
        <dbReference type="ARBA" id="ARBA00023004"/>
    </source>
</evidence>
<feature type="binding site" description="axial binding residue" evidence="8">
    <location>
        <position position="425"/>
    </location>
    <ligand>
        <name>heme</name>
        <dbReference type="ChEBI" id="CHEBI:30413"/>
    </ligand>
    <ligandPart>
        <name>Fe</name>
        <dbReference type="ChEBI" id="CHEBI:18248"/>
    </ligandPart>
</feature>
<dbReference type="Proteomes" id="UP000799772">
    <property type="component" value="Unassembled WGS sequence"/>
</dbReference>
<dbReference type="GO" id="GO:0020037">
    <property type="term" value="F:heme binding"/>
    <property type="evidence" value="ECO:0007669"/>
    <property type="project" value="InterPro"/>
</dbReference>
<gene>
    <name evidence="10" type="ORF">NA57DRAFT_39906</name>
</gene>
<evidence type="ECO:0000256" key="5">
    <source>
        <dbReference type="ARBA" id="ARBA00023002"/>
    </source>
</evidence>
<protein>
    <submittedName>
        <fullName evidence="10">Cytochrome P450</fullName>
    </submittedName>
</protein>
<dbReference type="EMBL" id="ML978127">
    <property type="protein sequence ID" value="KAF2097814.1"/>
    <property type="molecule type" value="Genomic_DNA"/>
</dbReference>
<dbReference type="InterPro" id="IPR036396">
    <property type="entry name" value="Cyt_P450_sf"/>
</dbReference>
<dbReference type="InterPro" id="IPR002402">
    <property type="entry name" value="Cyt_P450_E_grp-II"/>
</dbReference>
<evidence type="ECO:0000256" key="9">
    <source>
        <dbReference type="RuleBase" id="RU000461"/>
    </source>
</evidence>
<dbReference type="SUPFAM" id="SSF48264">
    <property type="entry name" value="Cytochrome P450"/>
    <property type="match status" value="1"/>
</dbReference>
<dbReference type="CDD" id="cd11063">
    <property type="entry name" value="CYP52"/>
    <property type="match status" value="1"/>
</dbReference>
<proteinExistence type="inferred from homology"/>
<comment type="similarity">
    <text evidence="2 9">Belongs to the cytochrome P450 family.</text>
</comment>
<keyword evidence="7 9" id="KW-0503">Monooxygenase</keyword>
<dbReference type="AlphaFoldDB" id="A0A9P4IBP8"/>